<name>A0A0R3WHV8_HYDTA</name>
<feature type="compositionally biased region" description="Polar residues" evidence="1">
    <location>
        <begin position="378"/>
        <end position="403"/>
    </location>
</feature>
<feature type="compositionally biased region" description="Basic and acidic residues" evidence="1">
    <location>
        <begin position="361"/>
        <end position="370"/>
    </location>
</feature>
<gene>
    <name evidence="2" type="ORF">TTAC_LOCUS148</name>
</gene>
<feature type="compositionally biased region" description="Basic and acidic residues" evidence="1">
    <location>
        <begin position="484"/>
        <end position="500"/>
    </location>
</feature>
<protein>
    <submittedName>
        <fullName evidence="4">Translation initiation factor IF-2</fullName>
    </submittedName>
</protein>
<accession>A0A0R3WHV8</accession>
<feature type="compositionally biased region" description="Basic and acidic residues" evidence="1">
    <location>
        <begin position="437"/>
        <end position="449"/>
    </location>
</feature>
<feature type="compositionally biased region" description="Polar residues" evidence="1">
    <location>
        <begin position="249"/>
        <end position="268"/>
    </location>
</feature>
<feature type="compositionally biased region" description="Basic and acidic residues" evidence="1">
    <location>
        <begin position="758"/>
        <end position="769"/>
    </location>
</feature>
<feature type="compositionally biased region" description="Basic and acidic residues" evidence="1">
    <location>
        <begin position="405"/>
        <end position="420"/>
    </location>
</feature>
<reference evidence="2 3" key="2">
    <citation type="submission" date="2018-11" db="EMBL/GenBank/DDBJ databases">
        <authorList>
            <consortium name="Pathogen Informatics"/>
        </authorList>
    </citation>
    <scope>NUCLEOTIDE SEQUENCE [LARGE SCALE GENOMIC DNA]</scope>
</reference>
<proteinExistence type="predicted"/>
<feature type="compositionally biased region" description="Basic and acidic residues" evidence="1">
    <location>
        <begin position="206"/>
        <end position="216"/>
    </location>
</feature>
<feature type="compositionally biased region" description="Polar residues" evidence="1">
    <location>
        <begin position="132"/>
        <end position="157"/>
    </location>
</feature>
<dbReference type="EMBL" id="UYWX01000010">
    <property type="protein sequence ID" value="VDM15954.1"/>
    <property type="molecule type" value="Genomic_DNA"/>
</dbReference>
<dbReference type="OrthoDB" id="6252983at2759"/>
<reference evidence="4" key="1">
    <citation type="submission" date="2017-02" db="UniProtKB">
        <authorList>
            <consortium name="WormBaseParasite"/>
        </authorList>
    </citation>
    <scope>IDENTIFICATION</scope>
</reference>
<feature type="region of interest" description="Disordered" evidence="1">
    <location>
        <begin position="686"/>
        <end position="736"/>
    </location>
</feature>
<dbReference type="Proteomes" id="UP000274429">
    <property type="component" value="Unassembled WGS sequence"/>
</dbReference>
<evidence type="ECO:0000256" key="1">
    <source>
        <dbReference type="SAM" id="MobiDB-lite"/>
    </source>
</evidence>
<feature type="compositionally biased region" description="Polar residues" evidence="1">
    <location>
        <begin position="451"/>
        <end position="474"/>
    </location>
</feature>
<feature type="compositionally biased region" description="Polar residues" evidence="1">
    <location>
        <begin position="66"/>
        <end position="89"/>
    </location>
</feature>
<feature type="compositionally biased region" description="Polar residues" evidence="1">
    <location>
        <begin position="9"/>
        <end position="34"/>
    </location>
</feature>
<feature type="compositionally biased region" description="Basic and acidic residues" evidence="1">
    <location>
        <begin position="160"/>
        <end position="175"/>
    </location>
</feature>
<feature type="region of interest" description="Disordered" evidence="1">
    <location>
        <begin position="756"/>
        <end position="779"/>
    </location>
</feature>
<feature type="compositionally biased region" description="Basic and acidic residues" evidence="1">
    <location>
        <begin position="115"/>
        <end position="124"/>
    </location>
</feature>
<feature type="compositionally biased region" description="Polar residues" evidence="1">
    <location>
        <begin position="315"/>
        <end position="335"/>
    </location>
</feature>
<dbReference type="AlphaFoldDB" id="A0A0R3WHV8"/>
<sequence length="993" mass="106746">NVDRVESGGTRNETGPKGQTSFIPESPRISSGPQPGNVRRANVDGLANEGTRDGTGSVGQPVLGSRNPNVGNEIQLETSRKVGTNQIDNRGTRNGAGHVDPVSFVSKSSTAGREPQSDDPRKASADGVENGGTRNETGLKSQTPFGPKSPNVSSGPQSGDPRKANADGKDDREMRGGSGPANQTPFGRNSRKMDSGPQSNDPGRLNADRVADESTRNDTGPIGQASFAPKSQHVYSGLQSGHTRKTTLEVVSNRSIGNGTNPSKQSSFDPKGSVVDYRGQSNDPGGLNVDGVANEGTRDGTGSVSRPVLGARSPNVGNEIQLDTSRKVGTNQIDNRGTRNGAGHVDPVSFVSKSSTAGREPQSDDPRKASADGVENGGTRNETGLKSQTPFGPKSPNASSGPQSRDPRKANVDGVDDKATRRGIGQVGQKPFGRNGPKVDNRTQLDDFSRANINMEGNRNGPGSMNQASLNQKSPKVGSTPHSSDQRKANVDKLGSESTRRGAGVVSPSLNSDTSDDPRKIIFNGAENESPRNVTVLVNHVSFVQSGRKADSNLPSSINEANIGGINGAAHVRQAAFSSTILRVDSKVQSDDPRTAVSNGAGRDNAKNKTPKGMNQLTISKKPAPSAKTSDPGETEDDISYEESDEAGLSSSESKSPGEFVGPNGGRGIIVKEGIKTPRIARGIGFSGLRKGKAPNLETGDENNKQGPRPIHSAPNERHQTDFARKGEGGQTVGKVSYKSYPSSFGKLRFQQKGHSSFNEKLHGGESKTVKGRRTPNPSDRFARLEGAQYGYIDLVKALEMLDRNAVYYYIYVFLHQRDVKLKRRVEFTTIFQKVDKELLPFETRRCIEKALETASKDEEERLRLCILNNKDRRLSKVELTTGCKIEMGELTGVENCYRGLPRRRLTITGPSYAHIANAISMMEEYFPRLMRNATYPYPLPRGTTTKYETEEHMATTAFQTVDHEPGNIGLRADFNDRALVTCRQVREAYGGS</sequence>
<dbReference type="WBParaSite" id="TTAC_0000014701-mRNA-1">
    <property type="protein sequence ID" value="TTAC_0000014701-mRNA-1"/>
    <property type="gene ID" value="TTAC_0000014701"/>
</dbReference>
<organism evidence="4">
    <name type="scientific">Hydatigena taeniaeformis</name>
    <name type="common">Feline tapeworm</name>
    <name type="synonym">Taenia taeniaeformis</name>
    <dbReference type="NCBI Taxonomy" id="6205"/>
    <lineage>
        <taxon>Eukaryota</taxon>
        <taxon>Metazoa</taxon>
        <taxon>Spiralia</taxon>
        <taxon>Lophotrochozoa</taxon>
        <taxon>Platyhelminthes</taxon>
        <taxon>Cestoda</taxon>
        <taxon>Eucestoda</taxon>
        <taxon>Cyclophyllidea</taxon>
        <taxon>Taeniidae</taxon>
        <taxon>Hydatigera</taxon>
    </lineage>
</organism>
<evidence type="ECO:0000313" key="3">
    <source>
        <dbReference type="Proteomes" id="UP000274429"/>
    </source>
</evidence>
<evidence type="ECO:0000313" key="4">
    <source>
        <dbReference type="WBParaSite" id="TTAC_0000014701-mRNA-1"/>
    </source>
</evidence>
<feature type="region of interest" description="Disordered" evidence="1">
    <location>
        <begin position="1"/>
        <end position="526"/>
    </location>
</feature>
<feature type="region of interest" description="Disordered" evidence="1">
    <location>
        <begin position="586"/>
        <end position="673"/>
    </location>
</feature>
<feature type="compositionally biased region" description="Basic and acidic residues" evidence="1">
    <location>
        <begin position="715"/>
        <end position="728"/>
    </location>
</feature>
<evidence type="ECO:0000313" key="2">
    <source>
        <dbReference type="EMBL" id="VDM15954.1"/>
    </source>
</evidence>
<feature type="compositionally biased region" description="Acidic residues" evidence="1">
    <location>
        <begin position="633"/>
        <end position="646"/>
    </location>
</feature>
<keyword evidence="3" id="KW-1185">Reference proteome</keyword>